<sequence>MITYFIRTTVAITVMSAVSAIGSAAYADNFVKVEPDDNDSIVTLLDFHVVGHKIKQTKMLPFDVDEKHLPINMAKVDRKMLENRDINDISSATRFLPSVKNRTTYGGFQEFYIRGFSSQLVATDGIADQRSFITSMPMHDLSNVERIELLRGPASALYGQSIVGGVINISRMQPTHETHFRTKLSVDSWHSYSAFAGMSGKLIGPFNYYASVNVGNSDGWRDNFERRFTAYATISGWFTDKDYLQLIYDFSNDKYGTDTGLPPLMSHDILNASDGSLYLPAFSSLPDLPRKARYNNNSDYLRNRTQDVELRYEHIFNEAFKLRDIAMFRFDNIDYLSTEELSYVTSEEPVYPYYYENKGKKVYINLDELTNSYPLAFNHKAYSYHNQLELSGKFNIGKVKNNYVAGWSVNYLHRPSFGGSKFFGPGKSYTFPTYDPYSGGSYWAQSGRVSISDRMSQGVYISDVVDVCRQFKFMLAGRYDYYKYRSTTVQLKDGDRNYEKPASDAYKSIVNNALSYRVGAVYEPTEALSLFASMGSFFKPNNTVYTDNYIYLDKNGQRYHPEDGGEVFAPEKGWQFEIGIKYDWKGLTLNGSYFYIHKDNVVTSLGNVEEDGVTKQVRGQVGRMHSQGFDIDLSYAIGDFLLGAGYAYTDPRVGKIAKNSYVEVNADRGNRYTYIPKNQFFVTGDYETSSGALKRFGASVSLTYQDRVYTNLTNNISLDPYLLCDLSLRYKLKNGVGFMATVNNLFNRHYNVSNLGTQMIPGQDINYKLSVTYSF</sequence>
<name>A0AC61RF36_9BACT</name>
<protein>
    <submittedName>
        <fullName evidence="1">TonB-dependent receptor</fullName>
    </submittedName>
</protein>
<comment type="caution">
    <text evidence="1">The sequence shown here is derived from an EMBL/GenBank/DDBJ whole genome shotgun (WGS) entry which is preliminary data.</text>
</comment>
<reference evidence="1" key="1">
    <citation type="submission" date="2019-04" db="EMBL/GenBank/DDBJ databases">
        <title>Microbes associate with the intestines of laboratory mice.</title>
        <authorList>
            <person name="Navarre W."/>
            <person name="Wong E."/>
            <person name="Huang K."/>
            <person name="Tropini C."/>
            <person name="Ng K."/>
            <person name="Yu B."/>
        </authorList>
    </citation>
    <scope>NUCLEOTIDE SEQUENCE</scope>
    <source>
        <strain evidence="1">NM04_E33</strain>
    </source>
</reference>
<evidence type="ECO:0000313" key="1">
    <source>
        <dbReference type="EMBL" id="TGY78257.1"/>
    </source>
</evidence>
<evidence type="ECO:0000313" key="2">
    <source>
        <dbReference type="Proteomes" id="UP000306319"/>
    </source>
</evidence>
<accession>A0AC61RF36</accession>
<keyword evidence="2" id="KW-1185">Reference proteome</keyword>
<gene>
    <name evidence="1" type="ORF">E5331_11185</name>
</gene>
<keyword evidence="1" id="KW-0675">Receptor</keyword>
<dbReference type="EMBL" id="SRYB01000015">
    <property type="protein sequence ID" value="TGY78257.1"/>
    <property type="molecule type" value="Genomic_DNA"/>
</dbReference>
<dbReference type="Proteomes" id="UP000306319">
    <property type="component" value="Unassembled WGS sequence"/>
</dbReference>
<organism evidence="1 2">
    <name type="scientific">Lepagella muris</name>
    <dbReference type="NCBI Taxonomy" id="3032870"/>
    <lineage>
        <taxon>Bacteria</taxon>
        <taxon>Pseudomonadati</taxon>
        <taxon>Bacteroidota</taxon>
        <taxon>Bacteroidia</taxon>
        <taxon>Bacteroidales</taxon>
        <taxon>Muribaculaceae</taxon>
        <taxon>Lepagella</taxon>
    </lineage>
</organism>
<proteinExistence type="predicted"/>